<evidence type="ECO:0000256" key="3">
    <source>
        <dbReference type="SAM" id="SignalP"/>
    </source>
</evidence>
<dbReference type="OrthoDB" id="9802896at2"/>
<dbReference type="GO" id="GO:0015716">
    <property type="term" value="P:organic phosphonate transport"/>
    <property type="evidence" value="ECO:0007669"/>
    <property type="project" value="InterPro"/>
</dbReference>
<keyword evidence="2 3" id="KW-0732">Signal</keyword>
<accession>A0A7W6BV23</accession>
<dbReference type="EMBL" id="JACIDO010000002">
    <property type="protein sequence ID" value="MBB3935230.1"/>
    <property type="molecule type" value="Genomic_DNA"/>
</dbReference>
<dbReference type="SUPFAM" id="SSF53850">
    <property type="entry name" value="Periplasmic binding protein-like II"/>
    <property type="match status" value="1"/>
</dbReference>
<dbReference type="PANTHER" id="PTHR35841">
    <property type="entry name" value="PHOSPHONATES-BINDING PERIPLASMIC PROTEIN"/>
    <property type="match status" value="1"/>
</dbReference>
<dbReference type="Proteomes" id="UP000531216">
    <property type="component" value="Unassembled WGS sequence"/>
</dbReference>
<name>A0A7W6BV23_9HYPH</name>
<keyword evidence="5" id="KW-1185">Reference proteome</keyword>
<feature type="chain" id="PRO_5031255717" evidence="3">
    <location>
        <begin position="24"/>
        <end position="330"/>
    </location>
</feature>
<dbReference type="Gene3D" id="3.40.190.10">
    <property type="entry name" value="Periplasmic binding protein-like II"/>
    <property type="match status" value="2"/>
</dbReference>
<feature type="signal peptide" evidence="3">
    <location>
        <begin position="1"/>
        <end position="23"/>
    </location>
</feature>
<comment type="similarity">
    <text evidence="1">Belongs to the phosphate/phosphite/phosphonate binding protein family.</text>
</comment>
<organism evidence="4 5">
    <name type="scientific">Aureimonas phyllosphaerae</name>
    <dbReference type="NCBI Taxonomy" id="1166078"/>
    <lineage>
        <taxon>Bacteria</taxon>
        <taxon>Pseudomonadati</taxon>
        <taxon>Pseudomonadota</taxon>
        <taxon>Alphaproteobacteria</taxon>
        <taxon>Hyphomicrobiales</taxon>
        <taxon>Aurantimonadaceae</taxon>
        <taxon>Aureimonas</taxon>
    </lineage>
</organism>
<dbReference type="AlphaFoldDB" id="A0A7W6BV23"/>
<dbReference type="Gene3D" id="1.20.58.90">
    <property type="match status" value="1"/>
</dbReference>
<protein>
    <submittedName>
        <fullName evidence="4">Phosphonate transport system substrate-binding protein</fullName>
    </submittedName>
</protein>
<evidence type="ECO:0000313" key="5">
    <source>
        <dbReference type="Proteomes" id="UP000531216"/>
    </source>
</evidence>
<reference evidence="4 5" key="1">
    <citation type="submission" date="2020-08" db="EMBL/GenBank/DDBJ databases">
        <title>Genomic Encyclopedia of Type Strains, Phase IV (KMG-IV): sequencing the most valuable type-strain genomes for metagenomic binning, comparative biology and taxonomic classification.</title>
        <authorList>
            <person name="Goeker M."/>
        </authorList>
    </citation>
    <scope>NUCLEOTIDE SEQUENCE [LARGE SCALE GENOMIC DNA]</scope>
    <source>
        <strain evidence="4 5">DSM 25024</strain>
    </source>
</reference>
<evidence type="ECO:0000256" key="1">
    <source>
        <dbReference type="ARBA" id="ARBA00007162"/>
    </source>
</evidence>
<dbReference type="RefSeq" id="WP_090959641.1">
    <property type="nucleotide sequence ID" value="NZ_FOOA01000002.1"/>
</dbReference>
<gene>
    <name evidence="4" type="ORF">GGR05_001358</name>
</gene>
<dbReference type="GO" id="GO:0055085">
    <property type="term" value="P:transmembrane transport"/>
    <property type="evidence" value="ECO:0007669"/>
    <property type="project" value="InterPro"/>
</dbReference>
<dbReference type="PANTHER" id="PTHR35841:SF1">
    <property type="entry name" value="PHOSPHONATES-BINDING PERIPLASMIC PROTEIN"/>
    <property type="match status" value="1"/>
</dbReference>
<dbReference type="NCBIfam" id="TIGR01098">
    <property type="entry name" value="3A0109s03R"/>
    <property type="match status" value="1"/>
</dbReference>
<proteinExistence type="inferred from homology"/>
<dbReference type="InterPro" id="IPR005770">
    <property type="entry name" value="PhnD"/>
</dbReference>
<dbReference type="GO" id="GO:0043190">
    <property type="term" value="C:ATP-binding cassette (ABC) transporter complex"/>
    <property type="evidence" value="ECO:0007669"/>
    <property type="project" value="InterPro"/>
</dbReference>
<comment type="caution">
    <text evidence="4">The sequence shown here is derived from an EMBL/GenBank/DDBJ whole genome shotgun (WGS) entry which is preliminary data.</text>
</comment>
<sequence length="330" mass="35561">MNAILKGLAALALASTFAGSAIAETINFGIISTESQQNLRTKWQPFLDDMKKETGLEIEPFFATDYAGVIEGMRFGKVQMGWFGNKSAMEAVDRAKGEVFAQSVPVSGEPGYYGLILAPKDSPLNSVDDLLKCDKTLNFGLGDPNSTSGYLVPMTFVFGARNIDPKSCFKTVTNANHETNAMGVANGQLDAATNNTENLALIEKNQPAAFQKVKIIWKSPLISSDPLVWSKDLSAETKEKLRTFVLNYGTDRTKGDKAEELKTLAGLTWSPFRASSDDQLLPVRVMEVSKAMAATRSDASLSAGAKAAKLKELEDKKAGYEAKLAAAPQG</sequence>
<dbReference type="Pfam" id="PF12974">
    <property type="entry name" value="Phosphonate-bd"/>
    <property type="match status" value="1"/>
</dbReference>
<evidence type="ECO:0000313" key="4">
    <source>
        <dbReference type="EMBL" id="MBB3935230.1"/>
    </source>
</evidence>
<evidence type="ECO:0000256" key="2">
    <source>
        <dbReference type="ARBA" id="ARBA00022729"/>
    </source>
</evidence>
<dbReference type="InterPro" id="IPR017797">
    <property type="entry name" value="Phosphnate-bd"/>
</dbReference>
<dbReference type="NCBIfam" id="TIGR03431">
    <property type="entry name" value="PhnD"/>
    <property type="match status" value="1"/>
</dbReference>